<accession>A0ABP7FWI6</accession>
<organism evidence="2 3">
    <name type="scientific">Streptomyces tremellae</name>
    <dbReference type="NCBI Taxonomy" id="1124239"/>
    <lineage>
        <taxon>Bacteria</taxon>
        <taxon>Bacillati</taxon>
        <taxon>Actinomycetota</taxon>
        <taxon>Actinomycetes</taxon>
        <taxon>Kitasatosporales</taxon>
        <taxon>Streptomycetaceae</taxon>
        <taxon>Streptomyces</taxon>
    </lineage>
</organism>
<gene>
    <name evidence="2" type="ORF">GCM10023082_49990</name>
</gene>
<comment type="caution">
    <text evidence="2">The sequence shown here is derived from an EMBL/GenBank/DDBJ whole genome shotgun (WGS) entry which is preliminary data.</text>
</comment>
<evidence type="ECO:0000313" key="2">
    <source>
        <dbReference type="EMBL" id="GAA3747647.1"/>
    </source>
</evidence>
<sequence length="114" mass="12526">MLPQEVVPAEAVTAPEVGPRCAITGGTWFSYYDEATVDGARSLDIDHTVPLAEARDSDAPWSPSPAHTRVGPVRTTGPYHWPSRHRSLQGRPRHRRTAAGPSGHDHLRGNLKRF</sequence>
<evidence type="ECO:0008006" key="4">
    <source>
        <dbReference type="Google" id="ProtNLM"/>
    </source>
</evidence>
<protein>
    <recommendedName>
        <fullName evidence="4">DUF1524 domain-containing protein</fullName>
    </recommendedName>
</protein>
<keyword evidence="3" id="KW-1185">Reference proteome</keyword>
<dbReference type="Proteomes" id="UP001499884">
    <property type="component" value="Unassembled WGS sequence"/>
</dbReference>
<proteinExistence type="predicted"/>
<name>A0ABP7FWI6_9ACTN</name>
<feature type="compositionally biased region" description="Basic residues" evidence="1">
    <location>
        <begin position="82"/>
        <end position="97"/>
    </location>
</feature>
<evidence type="ECO:0000256" key="1">
    <source>
        <dbReference type="SAM" id="MobiDB-lite"/>
    </source>
</evidence>
<evidence type="ECO:0000313" key="3">
    <source>
        <dbReference type="Proteomes" id="UP001499884"/>
    </source>
</evidence>
<feature type="region of interest" description="Disordered" evidence="1">
    <location>
        <begin position="54"/>
        <end position="114"/>
    </location>
</feature>
<dbReference type="EMBL" id="BAABEP010000045">
    <property type="protein sequence ID" value="GAA3747647.1"/>
    <property type="molecule type" value="Genomic_DNA"/>
</dbReference>
<reference evidence="3" key="1">
    <citation type="journal article" date="2019" name="Int. J. Syst. Evol. Microbiol.">
        <title>The Global Catalogue of Microorganisms (GCM) 10K type strain sequencing project: providing services to taxonomists for standard genome sequencing and annotation.</title>
        <authorList>
            <consortium name="The Broad Institute Genomics Platform"/>
            <consortium name="The Broad Institute Genome Sequencing Center for Infectious Disease"/>
            <person name="Wu L."/>
            <person name="Ma J."/>
        </authorList>
    </citation>
    <scope>NUCLEOTIDE SEQUENCE [LARGE SCALE GENOMIC DNA]</scope>
    <source>
        <strain evidence="3">JCM 30846</strain>
    </source>
</reference>